<dbReference type="AlphaFoldDB" id="A0A2P2JHY0"/>
<name>A0A2P2JHY0_RHIMU</name>
<evidence type="ECO:0000313" key="1">
    <source>
        <dbReference type="EMBL" id="MBW93081.1"/>
    </source>
</evidence>
<reference evidence="1" key="1">
    <citation type="submission" date="2018-02" db="EMBL/GenBank/DDBJ databases">
        <title>Rhizophora mucronata_Transcriptome.</title>
        <authorList>
            <person name="Meera S.P."/>
            <person name="Sreeshan A."/>
            <person name="Augustine A."/>
        </authorList>
    </citation>
    <scope>NUCLEOTIDE SEQUENCE</scope>
    <source>
        <tissue evidence="1">Leaf</tissue>
    </source>
</reference>
<sequence length="38" mass="4385">MLKTGLVFLNFYCCLLHKSYFLTVGCNLPITRLAFESK</sequence>
<accession>A0A2P2JHY0</accession>
<proteinExistence type="predicted"/>
<protein>
    <submittedName>
        <fullName evidence="1">Uncharacterized protein</fullName>
    </submittedName>
</protein>
<dbReference type="EMBL" id="GGEC01012598">
    <property type="protein sequence ID" value="MBW93081.1"/>
    <property type="molecule type" value="Transcribed_RNA"/>
</dbReference>
<organism evidence="1">
    <name type="scientific">Rhizophora mucronata</name>
    <name type="common">Asiatic mangrove</name>
    <dbReference type="NCBI Taxonomy" id="61149"/>
    <lineage>
        <taxon>Eukaryota</taxon>
        <taxon>Viridiplantae</taxon>
        <taxon>Streptophyta</taxon>
        <taxon>Embryophyta</taxon>
        <taxon>Tracheophyta</taxon>
        <taxon>Spermatophyta</taxon>
        <taxon>Magnoliopsida</taxon>
        <taxon>eudicotyledons</taxon>
        <taxon>Gunneridae</taxon>
        <taxon>Pentapetalae</taxon>
        <taxon>rosids</taxon>
        <taxon>fabids</taxon>
        <taxon>Malpighiales</taxon>
        <taxon>Rhizophoraceae</taxon>
        <taxon>Rhizophora</taxon>
    </lineage>
</organism>